<feature type="region of interest" description="Disordered" evidence="3">
    <location>
        <begin position="420"/>
        <end position="461"/>
    </location>
</feature>
<protein>
    <submittedName>
        <fullName evidence="5">Glycosyltransferase family 9 protein</fullName>
        <ecNumber evidence="5">2.4.-.-</ecNumber>
    </submittedName>
</protein>
<dbReference type="CDD" id="cd03789">
    <property type="entry name" value="GT9_LPS_heptosyltransferase"/>
    <property type="match status" value="1"/>
</dbReference>
<dbReference type="Pfam" id="PF01075">
    <property type="entry name" value="Glyco_transf_9"/>
    <property type="match status" value="1"/>
</dbReference>
<dbReference type="PANTHER" id="PTHR30160">
    <property type="entry name" value="TETRAACYLDISACCHARIDE 4'-KINASE-RELATED"/>
    <property type="match status" value="1"/>
</dbReference>
<feature type="compositionally biased region" description="Pro residues" evidence="3">
    <location>
        <begin position="8"/>
        <end position="25"/>
    </location>
</feature>
<dbReference type="AlphaFoldDB" id="A0A9U5H1F6"/>
<dbReference type="RefSeq" id="WP_245591281.1">
    <property type="nucleotide sequence ID" value="NZ_AXWS01000007.1"/>
</dbReference>
<organism evidence="4 5">
    <name type="scientific">Derxia gummosa DSM 723</name>
    <dbReference type="NCBI Taxonomy" id="1121388"/>
    <lineage>
        <taxon>Bacteria</taxon>
        <taxon>Pseudomonadati</taxon>
        <taxon>Pseudomonadota</taxon>
        <taxon>Betaproteobacteria</taxon>
        <taxon>Burkholderiales</taxon>
        <taxon>Alcaligenaceae</taxon>
        <taxon>Derxia</taxon>
    </lineage>
</organism>
<dbReference type="PANTHER" id="PTHR30160:SF1">
    <property type="entry name" value="LIPOPOLYSACCHARIDE 1,2-N-ACETYLGLUCOSAMINETRANSFERASE-RELATED"/>
    <property type="match status" value="1"/>
</dbReference>
<evidence type="ECO:0000256" key="3">
    <source>
        <dbReference type="SAM" id="MobiDB-lite"/>
    </source>
</evidence>
<feature type="region of interest" description="Disordered" evidence="3">
    <location>
        <begin position="1"/>
        <end position="25"/>
    </location>
</feature>
<dbReference type="Proteomes" id="UP000675920">
    <property type="component" value="Unplaced"/>
</dbReference>
<evidence type="ECO:0000313" key="5">
    <source>
        <dbReference type="RefSeq" id="WP_245591281.1"/>
    </source>
</evidence>
<dbReference type="Gene3D" id="3.40.50.2000">
    <property type="entry name" value="Glycogen Phosphorylase B"/>
    <property type="match status" value="2"/>
</dbReference>
<evidence type="ECO:0000256" key="2">
    <source>
        <dbReference type="ARBA" id="ARBA00022679"/>
    </source>
</evidence>
<dbReference type="SUPFAM" id="SSF53756">
    <property type="entry name" value="UDP-Glycosyltransferase/glycogen phosphorylase"/>
    <property type="match status" value="2"/>
</dbReference>
<dbReference type="GO" id="GO:0005829">
    <property type="term" value="C:cytosol"/>
    <property type="evidence" value="ECO:0007669"/>
    <property type="project" value="TreeGrafter"/>
</dbReference>
<keyword evidence="1" id="KW-0328">Glycosyltransferase</keyword>
<reference evidence="5" key="2">
    <citation type="journal article" date="2006" name="Glycobiology">
        <title>Structures and mechanisms of glycosyltransferases.</title>
        <authorList>
            <person name="Breton C."/>
            <person name="Snajdrova L."/>
            <person name="Jeanneau C."/>
            <person name="Koca J."/>
            <person name="Imberty A."/>
        </authorList>
    </citation>
    <scope>NUCLEOTIDE SEQUENCE</scope>
</reference>
<keyword evidence="4" id="KW-1185">Reference proteome</keyword>
<keyword evidence="2" id="KW-0808">Transferase</keyword>
<evidence type="ECO:0000313" key="4">
    <source>
        <dbReference type="Proteomes" id="UP000675920"/>
    </source>
</evidence>
<reference evidence="5" key="3">
    <citation type="submission" date="2025-08" db="UniProtKB">
        <authorList>
            <consortium name="RefSeq"/>
        </authorList>
    </citation>
    <scope>IDENTIFICATION</scope>
</reference>
<dbReference type="InterPro" id="IPR051199">
    <property type="entry name" value="LPS_LOS_Heptosyltrfase"/>
</dbReference>
<reference evidence="5" key="1">
    <citation type="journal article" date="2003" name="J. Mol. Biol.">
        <title>An evolving hierarchical family classification for glycosyltransferases.</title>
        <authorList>
            <person name="Coutinho P.M."/>
            <person name="Deleury E."/>
            <person name="Davies G.J."/>
            <person name="Henrissat B."/>
        </authorList>
    </citation>
    <scope>NUCLEOTIDE SEQUENCE</scope>
</reference>
<dbReference type="GO" id="GO:0009244">
    <property type="term" value="P:lipopolysaccharide core region biosynthetic process"/>
    <property type="evidence" value="ECO:0007669"/>
    <property type="project" value="TreeGrafter"/>
</dbReference>
<proteinExistence type="predicted"/>
<accession>A0A9U5H1F6</accession>
<feature type="compositionally biased region" description="Pro residues" evidence="3">
    <location>
        <begin position="427"/>
        <end position="437"/>
    </location>
</feature>
<sequence>MTPDLPARMPPPARAHALPRPPAPPGAGWAAARRILCLRLDNLGDVLMTTPALHALRHALPGRELTLLTSRAAALAAPHLDDVVEVIAHDAPWVAGTGDAAADLALLARLAGRRFDAAVIFTVYSQSPLPAALLCRLAGIPLVLAHCRENPGALLSDWLPEPEPEMLLRHEARRQLDLVAHVAPPLPEGRAQRLRFALRDTDRAEAVTLLAVLGLPPDARFVLAHPGATAASRRYAPADLGVALAGIARATGLRVLIGGSAGERGLAAEVEVAARRALAIADTGGASAVVPVSASATPAAVVLSDAARPGRSPRVRNIAGRLSLGGAAALMARARLLVSNNSAPVHLAAALGVPVVDLYALTNPQHTPWQVPHRLLFSDQPCRHCYRSVCTARRRACLDDITPADITAAALDLLAEAAGPSSAVPRAAPPPARPDPLPLVTGPRRALAQPGSGSPGDPPPC</sequence>
<dbReference type="InterPro" id="IPR002201">
    <property type="entry name" value="Glyco_trans_9"/>
</dbReference>
<dbReference type="GO" id="GO:0008713">
    <property type="term" value="F:ADP-heptose-lipopolysaccharide heptosyltransferase activity"/>
    <property type="evidence" value="ECO:0007669"/>
    <property type="project" value="TreeGrafter"/>
</dbReference>
<evidence type="ECO:0000256" key="1">
    <source>
        <dbReference type="ARBA" id="ARBA00022676"/>
    </source>
</evidence>
<dbReference type="EC" id="2.4.-.-" evidence="5"/>
<name>A0A9U5H1F6_9BURK</name>